<evidence type="ECO:0000256" key="3">
    <source>
        <dbReference type="ARBA" id="ARBA00004584"/>
    </source>
</evidence>
<keyword evidence="5" id="KW-0158">Chromosome</keyword>
<evidence type="ECO:0000256" key="9">
    <source>
        <dbReference type="ARBA" id="ARBA00022723"/>
    </source>
</evidence>
<evidence type="ECO:0000256" key="4">
    <source>
        <dbReference type="ARBA" id="ARBA00006672"/>
    </source>
</evidence>
<keyword evidence="16" id="KW-0131">Cell cycle</keyword>
<dbReference type="Gene3D" id="1.10.1170.10">
    <property type="entry name" value="Inhibitor Of Apoptosis Protein (2mihbC-IAP-1), Chain A"/>
    <property type="match status" value="1"/>
</dbReference>
<dbReference type="GeneTree" id="ENSGT00940000161744"/>
<dbReference type="GO" id="GO:0051301">
    <property type="term" value="P:cell division"/>
    <property type="evidence" value="ECO:0007669"/>
    <property type="project" value="UniProtKB-KW"/>
</dbReference>
<evidence type="ECO:0000256" key="17">
    <source>
        <dbReference type="ARBA" id="ARBA00023328"/>
    </source>
</evidence>
<proteinExistence type="inferred from homology"/>
<keyword evidence="8" id="KW-0132">Cell division</keyword>
<evidence type="ECO:0000256" key="14">
    <source>
        <dbReference type="ARBA" id="ARBA00023212"/>
    </source>
</evidence>
<evidence type="ECO:0000256" key="15">
    <source>
        <dbReference type="ARBA" id="ARBA00023242"/>
    </source>
</evidence>
<comment type="subcellular location">
    <subcellularLocation>
        <location evidence="3">Chromosome</location>
        <location evidence="3">Centromere</location>
    </subcellularLocation>
    <subcellularLocation>
        <location evidence="2">Cytoplasm</location>
        <location evidence="2">Cytoskeleton</location>
        <location evidence="2">Spindle</location>
    </subcellularLocation>
    <subcellularLocation>
        <location evidence="1">Nucleus</location>
    </subcellularLocation>
</comment>
<comment type="similarity">
    <text evidence="4">Belongs to the IAP family.</text>
</comment>
<keyword evidence="10" id="KW-0498">Mitosis</keyword>
<dbReference type="PANTHER" id="PTHR46771:SF2">
    <property type="entry name" value="BACULOVIRAL IAP REPEAT-CONTAINING PROTEIN 5.1"/>
    <property type="match status" value="1"/>
</dbReference>
<dbReference type="GO" id="GO:0000775">
    <property type="term" value="C:chromosome, centromeric region"/>
    <property type="evidence" value="ECO:0007669"/>
    <property type="project" value="UniProtKB-SubCell"/>
</dbReference>
<evidence type="ECO:0000256" key="10">
    <source>
        <dbReference type="ARBA" id="ARBA00022776"/>
    </source>
</evidence>
<dbReference type="InterPro" id="IPR051190">
    <property type="entry name" value="Baculoviral_IAP"/>
</dbReference>
<dbReference type="OMA" id="HAPQCEF"/>
<dbReference type="Proteomes" id="UP000694546">
    <property type="component" value="Chromosome 1"/>
</dbReference>
<gene>
    <name evidence="18" type="primary">birc5b</name>
</gene>
<dbReference type="GO" id="GO:0007059">
    <property type="term" value="P:chromosome segregation"/>
    <property type="evidence" value="ECO:0007669"/>
    <property type="project" value="UniProtKB-KW"/>
</dbReference>
<dbReference type="Ensembl" id="ENSGMOT00000007547.2">
    <property type="protein sequence ID" value="ENSGMOP00000007338.2"/>
    <property type="gene ID" value="ENSGMOG00000006909.2"/>
</dbReference>
<keyword evidence="19" id="KW-1185">Reference proteome</keyword>
<dbReference type="InterPro" id="IPR001370">
    <property type="entry name" value="BIR_rpt"/>
</dbReference>
<keyword evidence="7" id="KW-0597">Phosphoprotein</keyword>
<keyword evidence="12" id="KW-0862">Zinc</keyword>
<evidence type="ECO:0000313" key="18">
    <source>
        <dbReference type="Ensembl" id="ENSGMOP00000007338.2"/>
    </source>
</evidence>
<evidence type="ECO:0000256" key="12">
    <source>
        <dbReference type="ARBA" id="ARBA00022833"/>
    </source>
</evidence>
<evidence type="ECO:0000256" key="8">
    <source>
        <dbReference type="ARBA" id="ARBA00022618"/>
    </source>
</evidence>
<dbReference type="OrthoDB" id="2196114at2759"/>
<keyword evidence="9" id="KW-0479">Metal-binding</keyword>
<dbReference type="PANTHER" id="PTHR46771">
    <property type="entry name" value="DETERIN"/>
    <property type="match status" value="1"/>
</dbReference>
<dbReference type="CDD" id="cd00022">
    <property type="entry name" value="BIR"/>
    <property type="match status" value="1"/>
</dbReference>
<dbReference type="GO" id="GO:0046872">
    <property type="term" value="F:metal ion binding"/>
    <property type="evidence" value="ECO:0007669"/>
    <property type="project" value="UniProtKB-KW"/>
</dbReference>
<organism evidence="18 19">
    <name type="scientific">Gadus morhua</name>
    <name type="common">Atlantic cod</name>
    <dbReference type="NCBI Taxonomy" id="8049"/>
    <lineage>
        <taxon>Eukaryota</taxon>
        <taxon>Metazoa</taxon>
        <taxon>Chordata</taxon>
        <taxon>Craniata</taxon>
        <taxon>Vertebrata</taxon>
        <taxon>Euteleostomi</taxon>
        <taxon>Actinopterygii</taxon>
        <taxon>Neopterygii</taxon>
        <taxon>Teleostei</taxon>
        <taxon>Neoteleostei</taxon>
        <taxon>Acanthomorphata</taxon>
        <taxon>Zeiogadaria</taxon>
        <taxon>Gadariae</taxon>
        <taxon>Gadiformes</taxon>
        <taxon>Gadoidei</taxon>
        <taxon>Gadidae</taxon>
        <taxon>Gadus</taxon>
    </lineage>
</organism>
<sequence length="149" mass="17769">MANIEVLKERFDSFHQMYSQESRIQSFVDWPFREECMCTPEKMAMAGLVHCPSDNEPDIACCFYCLLELEGWEPDDNPRIEHINRSPNCRFLTTGKDFSELTVAEFHHMEQDRLKIYLKKVCHMKLAYLREEIDKTLDNLKSMNYHRPK</sequence>
<dbReference type="GO" id="GO:0005819">
    <property type="term" value="C:spindle"/>
    <property type="evidence" value="ECO:0007669"/>
    <property type="project" value="UniProtKB-SubCell"/>
</dbReference>
<evidence type="ECO:0000256" key="2">
    <source>
        <dbReference type="ARBA" id="ARBA00004186"/>
    </source>
</evidence>
<evidence type="ECO:0000256" key="5">
    <source>
        <dbReference type="ARBA" id="ARBA00022454"/>
    </source>
</evidence>
<dbReference type="SMART" id="SM00238">
    <property type="entry name" value="BIR"/>
    <property type="match status" value="1"/>
</dbReference>
<keyword evidence="14" id="KW-0206">Cytoskeleton</keyword>
<dbReference type="PROSITE" id="PS50143">
    <property type="entry name" value="BIR_REPEAT_2"/>
    <property type="match status" value="1"/>
</dbReference>
<protein>
    <submittedName>
        <fullName evidence="18">Baculoviral IAP repeat containing 5b</fullName>
    </submittedName>
</protein>
<dbReference type="GO" id="GO:0005634">
    <property type="term" value="C:nucleus"/>
    <property type="evidence" value="ECO:0007669"/>
    <property type="project" value="UniProtKB-SubCell"/>
</dbReference>
<keyword evidence="15" id="KW-0539">Nucleus</keyword>
<keyword evidence="11" id="KW-0159">Chromosome partition</keyword>
<reference evidence="18" key="1">
    <citation type="submission" date="2019-07" db="EMBL/GenBank/DDBJ databases">
        <authorList>
            <consortium name="Wellcome Sanger Institute Data Sharing"/>
        </authorList>
    </citation>
    <scope>NUCLEOTIDE SEQUENCE [LARGE SCALE GENOMIC DNA]</scope>
</reference>
<reference evidence="18" key="2">
    <citation type="submission" date="2025-08" db="UniProtKB">
        <authorList>
            <consortium name="Ensembl"/>
        </authorList>
    </citation>
    <scope>IDENTIFICATION</scope>
</reference>
<keyword evidence="13" id="KW-0832">Ubl conjugation</keyword>
<evidence type="ECO:0000256" key="7">
    <source>
        <dbReference type="ARBA" id="ARBA00022553"/>
    </source>
</evidence>
<evidence type="ECO:0000256" key="1">
    <source>
        <dbReference type="ARBA" id="ARBA00004123"/>
    </source>
</evidence>
<dbReference type="Pfam" id="PF00653">
    <property type="entry name" value="BIR"/>
    <property type="match status" value="1"/>
</dbReference>
<keyword evidence="6" id="KW-0963">Cytoplasm</keyword>
<evidence type="ECO:0000256" key="6">
    <source>
        <dbReference type="ARBA" id="ARBA00022490"/>
    </source>
</evidence>
<dbReference type="AlphaFoldDB" id="A0A8C4Z8W9"/>
<dbReference type="FunFam" id="1.10.1170.10:FF:000009">
    <property type="entry name" value="Baculoviral IAP repeat-containing protein 5"/>
    <property type="match status" value="1"/>
</dbReference>
<dbReference type="SUPFAM" id="SSF57924">
    <property type="entry name" value="Inhibitor of apoptosis (IAP) repeat"/>
    <property type="match status" value="1"/>
</dbReference>
<keyword evidence="17" id="KW-0137">Centromere</keyword>
<evidence type="ECO:0000313" key="19">
    <source>
        <dbReference type="Proteomes" id="UP000694546"/>
    </source>
</evidence>
<evidence type="ECO:0000256" key="16">
    <source>
        <dbReference type="ARBA" id="ARBA00023306"/>
    </source>
</evidence>
<name>A0A8C4Z8W9_GADMO</name>
<evidence type="ECO:0000256" key="11">
    <source>
        <dbReference type="ARBA" id="ARBA00022829"/>
    </source>
</evidence>
<evidence type="ECO:0000256" key="13">
    <source>
        <dbReference type="ARBA" id="ARBA00022843"/>
    </source>
</evidence>
<accession>A0A8C4Z8W9</accession>
<reference evidence="18" key="3">
    <citation type="submission" date="2025-09" db="UniProtKB">
        <authorList>
            <consortium name="Ensembl"/>
        </authorList>
    </citation>
    <scope>IDENTIFICATION</scope>
</reference>